<reference evidence="1 2" key="2">
    <citation type="journal article" date="2012" name="J. Bacteriol.">
        <title>Complete genome sequences of Desulfosporosinus orientis DSM765T, Desulfosporosinus youngiae DSM17734T, Desulfosporosinus meridiei DSM13257T, and Desulfosporosinus acidiphilus DSM22704T.</title>
        <authorList>
            <person name="Pester M."/>
            <person name="Brambilla E."/>
            <person name="Alazard D."/>
            <person name="Rattei T."/>
            <person name="Weinmaier T."/>
            <person name="Han J."/>
            <person name="Lucas S."/>
            <person name="Lapidus A."/>
            <person name="Cheng J.F."/>
            <person name="Goodwin L."/>
            <person name="Pitluck S."/>
            <person name="Peters L."/>
            <person name="Ovchinnikova G."/>
            <person name="Teshima H."/>
            <person name="Detter J.C."/>
            <person name="Han C.S."/>
            <person name="Tapia R."/>
            <person name="Land M.L."/>
            <person name="Hauser L."/>
            <person name="Kyrpides N.C."/>
            <person name="Ivanova N.N."/>
            <person name="Pagani I."/>
            <person name="Huntmann M."/>
            <person name="Wei C.L."/>
            <person name="Davenport K.W."/>
            <person name="Daligault H."/>
            <person name="Chain P.S."/>
            <person name="Chen A."/>
            <person name="Mavromatis K."/>
            <person name="Markowitz V."/>
            <person name="Szeto E."/>
            <person name="Mikhailova N."/>
            <person name="Pati A."/>
            <person name="Wagner M."/>
            <person name="Woyke T."/>
            <person name="Ollivier B."/>
            <person name="Klenk H.P."/>
            <person name="Spring S."/>
            <person name="Loy A."/>
        </authorList>
    </citation>
    <scope>NUCLEOTIDE SEQUENCE [LARGE SCALE GENOMIC DNA]</scope>
    <source>
        <strain evidence="2">ATCC 19365 / DSM 765 / NCIMB 8382 / VKM B-1628</strain>
    </source>
</reference>
<dbReference type="SUPFAM" id="SSF47240">
    <property type="entry name" value="Ferritin-like"/>
    <property type="match status" value="1"/>
</dbReference>
<dbReference type="Gene3D" id="1.20.1260.10">
    <property type="match status" value="1"/>
</dbReference>
<sequence>MMNHILRLKEFYLLEMFQLTLYESQMGALQNEYIKHAYERMIELERHHVDFYKEIIIKYGEDVPIFSGGLASLAGHILGDVALDLTTAENRYKFGIAVETKAIEMYRTFIVENWEYPDIQKRAWHNMIDEEFHLLWYKDNLNHTTSLVQST</sequence>
<dbReference type="PATRIC" id="fig|768706.3.peg.2263"/>
<accession>G7WB72</accession>
<dbReference type="InterPro" id="IPR012347">
    <property type="entry name" value="Ferritin-like"/>
</dbReference>
<name>G7WB72_DESOD</name>
<reference evidence="2" key="1">
    <citation type="submission" date="2011-11" db="EMBL/GenBank/DDBJ databases">
        <title>Complete sequence of Desulfosporosinus orientis DSM 765.</title>
        <authorList>
            <person name="Lucas S."/>
            <person name="Han J."/>
            <person name="Lapidus A."/>
            <person name="Cheng J.-F."/>
            <person name="Goodwin L."/>
            <person name="Pitluck S."/>
            <person name="Peters L."/>
            <person name="Ovchinnikova G."/>
            <person name="Teshima H."/>
            <person name="Detter J.C."/>
            <person name="Han C."/>
            <person name="Tapia R."/>
            <person name="Land M."/>
            <person name="Hauser L."/>
            <person name="Kyrpides N."/>
            <person name="Ivanova N."/>
            <person name="Pagani I."/>
            <person name="Pester M."/>
            <person name="Spring S."/>
            <person name="Ollivier B."/>
            <person name="Rattei T."/>
            <person name="Klenk H.-P."/>
            <person name="Wagner M."/>
            <person name="Loy A."/>
            <person name="Woyke T."/>
        </authorList>
    </citation>
    <scope>NUCLEOTIDE SEQUENCE [LARGE SCALE GENOMIC DNA]</scope>
    <source>
        <strain evidence="2">ATCC 19365 / DSM 765 / NCIMB 8382 / VKM B-1628</strain>
    </source>
</reference>
<evidence type="ECO:0000313" key="1">
    <source>
        <dbReference type="EMBL" id="AET67853.1"/>
    </source>
</evidence>
<evidence type="ECO:0008006" key="3">
    <source>
        <dbReference type="Google" id="ProtNLM"/>
    </source>
</evidence>
<dbReference type="STRING" id="768706.Desor_2252"/>
<dbReference type="eggNOG" id="COG1633">
    <property type="taxonomic scope" value="Bacteria"/>
</dbReference>
<dbReference type="CDD" id="cd00657">
    <property type="entry name" value="Ferritin_like"/>
    <property type="match status" value="1"/>
</dbReference>
<protein>
    <recommendedName>
        <fullName evidence="3">Ubiquinone biosynthesis protein COQ7</fullName>
    </recommendedName>
</protein>
<dbReference type="InterPro" id="IPR009078">
    <property type="entry name" value="Ferritin-like_SF"/>
</dbReference>
<dbReference type="KEGG" id="dor:Desor_2252"/>
<proteinExistence type="predicted"/>
<evidence type="ECO:0000313" key="2">
    <source>
        <dbReference type="Proteomes" id="UP000006346"/>
    </source>
</evidence>
<dbReference type="AlphaFoldDB" id="G7WB72"/>
<keyword evidence="2" id="KW-1185">Reference proteome</keyword>
<organism evidence="1 2">
    <name type="scientific">Desulfosporosinus orientis (strain ATCC 19365 / DSM 765 / NCIMB 8382 / VKM B-1628 / Singapore I)</name>
    <name type="common">Desulfotomaculum orientis</name>
    <dbReference type="NCBI Taxonomy" id="768706"/>
    <lineage>
        <taxon>Bacteria</taxon>
        <taxon>Bacillati</taxon>
        <taxon>Bacillota</taxon>
        <taxon>Clostridia</taxon>
        <taxon>Eubacteriales</taxon>
        <taxon>Desulfitobacteriaceae</taxon>
        <taxon>Desulfosporosinus</taxon>
    </lineage>
</organism>
<dbReference type="HOGENOM" id="CLU_146008_0_0_9"/>
<dbReference type="Proteomes" id="UP000006346">
    <property type="component" value="Chromosome"/>
</dbReference>
<gene>
    <name evidence="1" type="ordered locus">Desor_2252</name>
</gene>
<dbReference type="EMBL" id="CP003108">
    <property type="protein sequence ID" value="AET67853.1"/>
    <property type="molecule type" value="Genomic_DNA"/>
</dbReference>